<evidence type="ECO:0008006" key="5">
    <source>
        <dbReference type="Google" id="ProtNLM"/>
    </source>
</evidence>
<keyword evidence="2" id="KW-0812">Transmembrane</keyword>
<dbReference type="EMBL" id="CH981529">
    <property type="protein sequence ID" value="EDK46394.1"/>
    <property type="molecule type" value="Genomic_DNA"/>
</dbReference>
<protein>
    <recommendedName>
        <fullName evidence="5">Suppressor of lethality of KEX2 GAS1 double null mutant protein 1</fullName>
    </recommendedName>
</protein>
<accession>A5E4N6</accession>
<feature type="compositionally biased region" description="Polar residues" evidence="1">
    <location>
        <begin position="402"/>
        <end position="413"/>
    </location>
</feature>
<dbReference type="KEGG" id="lel:PVL30_004295"/>
<dbReference type="eggNOG" id="ENOG502RZI6">
    <property type="taxonomic scope" value="Eukaryota"/>
</dbReference>
<dbReference type="Proteomes" id="UP000001996">
    <property type="component" value="Unassembled WGS sequence"/>
</dbReference>
<evidence type="ECO:0000313" key="4">
    <source>
        <dbReference type="Proteomes" id="UP000001996"/>
    </source>
</evidence>
<feature type="region of interest" description="Disordered" evidence="1">
    <location>
        <begin position="177"/>
        <end position="225"/>
    </location>
</feature>
<dbReference type="OrthoDB" id="4082885at2759"/>
<evidence type="ECO:0000313" key="3">
    <source>
        <dbReference type="EMBL" id="EDK46394.1"/>
    </source>
</evidence>
<keyword evidence="2" id="KW-1133">Transmembrane helix</keyword>
<dbReference type="VEuPathDB" id="FungiDB:LELG_04575"/>
<evidence type="ECO:0000256" key="1">
    <source>
        <dbReference type="SAM" id="MobiDB-lite"/>
    </source>
</evidence>
<sequence>MANSNALAVGLAVGIPSALIIGVVLIFWYKNQRKLRKEDLDDNFIERELQDDHSFKMFQDELHTTYDQKKGPELVDIQLKEQAVSDTSNGSSESGLENELQHQQQPEGSAHPYAQHLKLHQAARQLPFEQQQQQQPLRQPTQYYQQQQHQQQQQQQQQLPPHQRQISSYDFYNTFIPTFTSDNNNSNASSTLPPPAAPAAPAAPTAPTQVANDGTYSSSSRAHSSSDLAKGVANIFSSKNRLNSVNNTNNNNSTNNVHNLSDSTASSILLSSNNNNNNNNNNSNNSNSNNVSQPIHSRSTSNDLDTLAKQLNNSAFFEKLPSKAAAAAGNVNIKPRYPSVSNTMKNNSSSDLINNHLVGEDSAINDHFTYEAAMVEVSPKKTSKLNNEIKQEDNAKEVANNAKDQSLQIPKDE</sequence>
<reference evidence="3 4" key="1">
    <citation type="journal article" date="2009" name="Nature">
        <title>Evolution of pathogenicity and sexual reproduction in eight Candida genomes.</title>
        <authorList>
            <person name="Butler G."/>
            <person name="Rasmussen M.D."/>
            <person name="Lin M.F."/>
            <person name="Santos M.A."/>
            <person name="Sakthikumar S."/>
            <person name="Munro C.A."/>
            <person name="Rheinbay E."/>
            <person name="Grabherr M."/>
            <person name="Forche A."/>
            <person name="Reedy J.L."/>
            <person name="Agrafioti I."/>
            <person name="Arnaud M.B."/>
            <person name="Bates S."/>
            <person name="Brown A.J."/>
            <person name="Brunke S."/>
            <person name="Costanzo M.C."/>
            <person name="Fitzpatrick D.A."/>
            <person name="de Groot P.W."/>
            <person name="Harris D."/>
            <person name="Hoyer L.L."/>
            <person name="Hube B."/>
            <person name="Klis F.M."/>
            <person name="Kodira C."/>
            <person name="Lennard N."/>
            <person name="Logue M.E."/>
            <person name="Martin R."/>
            <person name="Neiman A.M."/>
            <person name="Nikolaou E."/>
            <person name="Quail M.A."/>
            <person name="Quinn J."/>
            <person name="Santos M.C."/>
            <person name="Schmitzberger F.F."/>
            <person name="Sherlock G."/>
            <person name="Shah P."/>
            <person name="Silverstein K.A."/>
            <person name="Skrzypek M.S."/>
            <person name="Soll D."/>
            <person name="Staggs R."/>
            <person name="Stansfield I."/>
            <person name="Stumpf M.P."/>
            <person name="Sudbery P.E."/>
            <person name="Srikantha T."/>
            <person name="Zeng Q."/>
            <person name="Berman J."/>
            <person name="Berriman M."/>
            <person name="Heitman J."/>
            <person name="Gow N.A."/>
            <person name="Lorenz M.C."/>
            <person name="Birren B.W."/>
            <person name="Kellis M."/>
            <person name="Cuomo C.A."/>
        </authorList>
    </citation>
    <scope>NUCLEOTIDE SEQUENCE [LARGE SCALE GENOMIC DNA]</scope>
    <source>
        <strain evidence="4">ATCC 11503 / BCRC 21390 / CBS 2605 / JCM 1781 / NBRC 1676 / NRRL YB-4239</strain>
    </source>
</reference>
<feature type="compositionally biased region" description="Polar residues" evidence="1">
    <location>
        <begin position="291"/>
        <end position="300"/>
    </location>
</feature>
<dbReference type="AlphaFoldDB" id="A5E4N6"/>
<feature type="region of interest" description="Disordered" evidence="1">
    <location>
        <begin position="82"/>
        <end position="108"/>
    </location>
</feature>
<proteinExistence type="predicted"/>
<feature type="transmembrane region" description="Helical" evidence="2">
    <location>
        <begin position="6"/>
        <end position="29"/>
    </location>
</feature>
<keyword evidence="2" id="KW-0472">Membrane</keyword>
<name>A5E4N6_LODEL</name>
<feature type="region of interest" description="Disordered" evidence="1">
    <location>
        <begin position="391"/>
        <end position="413"/>
    </location>
</feature>
<feature type="compositionally biased region" description="Low complexity" evidence="1">
    <location>
        <begin position="88"/>
        <end position="98"/>
    </location>
</feature>
<keyword evidence="4" id="KW-1185">Reference proteome</keyword>
<feature type="region of interest" description="Disordered" evidence="1">
    <location>
        <begin position="267"/>
        <end position="300"/>
    </location>
</feature>
<dbReference type="InParanoid" id="A5E4N6"/>
<evidence type="ECO:0000256" key="2">
    <source>
        <dbReference type="SAM" id="Phobius"/>
    </source>
</evidence>
<feature type="compositionally biased region" description="Low complexity" evidence="1">
    <location>
        <begin position="181"/>
        <end position="190"/>
    </location>
</feature>
<feature type="compositionally biased region" description="Low complexity" evidence="1">
    <location>
        <begin position="199"/>
        <end position="208"/>
    </location>
</feature>
<gene>
    <name evidence="3" type="ORF">LELG_04575</name>
</gene>
<feature type="region of interest" description="Disordered" evidence="1">
    <location>
        <begin position="128"/>
        <end position="163"/>
    </location>
</feature>
<feature type="compositionally biased region" description="Low complexity" evidence="1">
    <location>
        <begin position="271"/>
        <end position="290"/>
    </location>
</feature>
<dbReference type="HOGENOM" id="CLU_665758_0_0_1"/>
<dbReference type="GeneID" id="5231294"/>
<feature type="compositionally biased region" description="Low complexity" evidence="1">
    <location>
        <begin position="130"/>
        <end position="163"/>
    </location>
</feature>
<organism evidence="3 4">
    <name type="scientific">Lodderomyces elongisporus (strain ATCC 11503 / CBS 2605 / JCM 1781 / NBRC 1676 / NRRL YB-4239)</name>
    <name type="common">Yeast</name>
    <name type="synonym">Saccharomyces elongisporus</name>
    <dbReference type="NCBI Taxonomy" id="379508"/>
    <lineage>
        <taxon>Eukaryota</taxon>
        <taxon>Fungi</taxon>
        <taxon>Dikarya</taxon>
        <taxon>Ascomycota</taxon>
        <taxon>Saccharomycotina</taxon>
        <taxon>Pichiomycetes</taxon>
        <taxon>Debaryomycetaceae</taxon>
        <taxon>Candida/Lodderomyces clade</taxon>
        <taxon>Lodderomyces</taxon>
    </lineage>
</organism>